<name>A0A3B6CD46_WHEAT</name>
<dbReference type="GO" id="GO:0008270">
    <property type="term" value="F:zinc ion binding"/>
    <property type="evidence" value="ECO:0007669"/>
    <property type="project" value="UniProtKB-KW"/>
</dbReference>
<keyword evidence="4" id="KW-0677">Repeat</keyword>
<dbReference type="InterPro" id="IPR053031">
    <property type="entry name" value="Cuticle_assoc_protein"/>
</dbReference>
<keyword evidence="2" id="KW-0433">Leucine-rich repeat</keyword>
<feature type="compositionally biased region" description="Basic and acidic residues" evidence="10">
    <location>
        <begin position="174"/>
        <end position="185"/>
    </location>
</feature>
<evidence type="ECO:0000256" key="6">
    <source>
        <dbReference type="ARBA" id="ARBA00022771"/>
    </source>
</evidence>
<evidence type="ECO:0000256" key="7">
    <source>
        <dbReference type="ARBA" id="ARBA00022821"/>
    </source>
</evidence>
<dbReference type="OrthoDB" id="1873329at2759"/>
<dbReference type="Pfam" id="PF18052">
    <property type="entry name" value="Rx_N"/>
    <property type="match status" value="1"/>
</dbReference>
<dbReference type="PANTHER" id="PTHR34396">
    <property type="entry name" value="OS03G0264950 PROTEIN-RELATED"/>
    <property type="match status" value="1"/>
</dbReference>
<dbReference type="Gramene" id="TraesROB_scaffold_083392_01G000200.1">
    <property type="protein sequence ID" value="TraesROB_scaffold_083392_01G000200.1"/>
    <property type="gene ID" value="TraesROB_scaffold_083392_01G000200"/>
</dbReference>
<dbReference type="GO" id="GO:0005634">
    <property type="term" value="C:nucleus"/>
    <property type="evidence" value="ECO:0000318"/>
    <property type="project" value="GO_Central"/>
</dbReference>
<organism evidence="13">
    <name type="scientific">Triticum aestivum</name>
    <name type="common">Wheat</name>
    <dbReference type="NCBI Taxonomy" id="4565"/>
    <lineage>
        <taxon>Eukaryota</taxon>
        <taxon>Viridiplantae</taxon>
        <taxon>Streptophyta</taxon>
        <taxon>Embryophyta</taxon>
        <taxon>Tracheophyta</taxon>
        <taxon>Spermatophyta</taxon>
        <taxon>Magnoliopsida</taxon>
        <taxon>Liliopsida</taxon>
        <taxon>Poales</taxon>
        <taxon>Poaceae</taxon>
        <taxon>BOP clade</taxon>
        <taxon>Pooideae</taxon>
        <taxon>Triticodae</taxon>
        <taxon>Triticeae</taxon>
        <taxon>Triticinae</taxon>
        <taxon>Triticum</taxon>
    </lineage>
</organism>
<dbReference type="SMART" id="SM00614">
    <property type="entry name" value="ZnF_BED"/>
    <property type="match status" value="2"/>
</dbReference>
<protein>
    <recommendedName>
        <fullName evidence="12">BED-type domain-containing protein</fullName>
    </recommendedName>
</protein>
<dbReference type="PROSITE" id="PS50808">
    <property type="entry name" value="ZF_BED"/>
    <property type="match status" value="2"/>
</dbReference>
<sequence length="285" mass="31614">MEAAIAWLVQTILATLLIDKLDAWIRQVGLADDVEKLKSEIRRVKMVVSAVKERGIRNESLDESLALLVERLYEADDVVDELDYYRLQELVEGARPRLPADPTVLVPSNLPIQGEGATRNEPEGNSAGKSRSVVWENFTVTETVDRKSAKAVCRHCGNEFKCDTKINGTSSMKKHLEKEHPDKMKPPGAHPPNPSSTAEPIAIASSSRGKGKKQRSKAWDNFDVIENDIGQPTKAICKYCHTEIKCGMKTGTAGMLNHNKICKKKPEPNDQPPNLSSYKKKKESG</sequence>
<proteinExistence type="inferred from homology"/>
<dbReference type="GO" id="GO:0003677">
    <property type="term" value="F:DNA binding"/>
    <property type="evidence" value="ECO:0007669"/>
    <property type="project" value="InterPro"/>
</dbReference>
<evidence type="ECO:0000256" key="11">
    <source>
        <dbReference type="SAM" id="SignalP"/>
    </source>
</evidence>
<keyword evidence="8" id="KW-0862">Zinc</keyword>
<keyword evidence="5" id="KW-0547">Nucleotide-binding</keyword>
<evidence type="ECO:0000256" key="9">
    <source>
        <dbReference type="PROSITE-ProRule" id="PRU00027"/>
    </source>
</evidence>
<keyword evidence="6 9" id="KW-0863">Zinc-finger</keyword>
<dbReference type="PANTHER" id="PTHR34396:SF27">
    <property type="entry name" value="OS08G0208700 PROTEIN"/>
    <property type="match status" value="1"/>
</dbReference>
<feature type="signal peptide" evidence="11">
    <location>
        <begin position="1"/>
        <end position="23"/>
    </location>
</feature>
<keyword evidence="14" id="KW-1185">Reference proteome</keyword>
<keyword evidence="3" id="KW-0479">Metal-binding</keyword>
<keyword evidence="11" id="KW-0732">Signal</keyword>
<evidence type="ECO:0000256" key="4">
    <source>
        <dbReference type="ARBA" id="ARBA00022737"/>
    </source>
</evidence>
<evidence type="ECO:0000256" key="3">
    <source>
        <dbReference type="ARBA" id="ARBA00022723"/>
    </source>
</evidence>
<accession>A0A3B6CD46</accession>
<keyword evidence="7" id="KW-0611">Plant defense</keyword>
<dbReference type="Proteomes" id="UP000019116">
    <property type="component" value="Chromosome 2B"/>
</dbReference>
<feature type="domain" description="BED-type" evidence="12">
    <location>
        <begin position="213"/>
        <end position="269"/>
    </location>
</feature>
<dbReference type="AlphaFoldDB" id="A0A3B6CD46"/>
<feature type="region of interest" description="Disordered" evidence="10">
    <location>
        <begin position="174"/>
        <end position="216"/>
    </location>
</feature>
<dbReference type="GO" id="GO:0000166">
    <property type="term" value="F:nucleotide binding"/>
    <property type="evidence" value="ECO:0007669"/>
    <property type="project" value="UniProtKB-KW"/>
</dbReference>
<evidence type="ECO:0000313" key="13">
    <source>
        <dbReference type="EnsemblPlants" id="TraesCS2B02G488600.1"/>
    </source>
</evidence>
<comment type="similarity">
    <text evidence="1">Belongs to the disease resistance NB-LRR family.</text>
</comment>
<feature type="chain" id="PRO_5043172434" description="BED-type domain-containing protein" evidence="11">
    <location>
        <begin position="24"/>
        <end position="285"/>
    </location>
</feature>
<feature type="region of interest" description="Disordered" evidence="10">
    <location>
        <begin position="261"/>
        <end position="285"/>
    </location>
</feature>
<dbReference type="EnsemblPlants" id="TraesCS2B02G488600.1">
    <property type="protein sequence ID" value="TraesCS2B02G488600.1"/>
    <property type="gene ID" value="TraesCS2B02G488600"/>
</dbReference>
<evidence type="ECO:0000256" key="1">
    <source>
        <dbReference type="ARBA" id="ARBA00008894"/>
    </source>
</evidence>
<evidence type="ECO:0000256" key="8">
    <source>
        <dbReference type="ARBA" id="ARBA00022833"/>
    </source>
</evidence>
<dbReference type="Gramene" id="TraesCS2B03G1231800.1">
    <property type="protein sequence ID" value="TraesCS2B03G1231800.1.CDS"/>
    <property type="gene ID" value="TraesCS2B03G1231800"/>
</dbReference>
<dbReference type="GO" id="GO:0006357">
    <property type="term" value="P:regulation of transcription by RNA polymerase II"/>
    <property type="evidence" value="ECO:0000318"/>
    <property type="project" value="GO_Central"/>
</dbReference>
<dbReference type="InterPro" id="IPR041118">
    <property type="entry name" value="Rx_N"/>
</dbReference>
<dbReference type="Pfam" id="PF02892">
    <property type="entry name" value="zf-BED"/>
    <property type="match status" value="2"/>
</dbReference>
<dbReference type="InterPro" id="IPR003656">
    <property type="entry name" value="Znf_BED"/>
</dbReference>
<dbReference type="InterPro" id="IPR036236">
    <property type="entry name" value="Znf_C2H2_sf"/>
</dbReference>
<reference evidence="13" key="1">
    <citation type="submission" date="2018-08" db="EMBL/GenBank/DDBJ databases">
        <authorList>
            <person name="Rossello M."/>
        </authorList>
    </citation>
    <scope>NUCLEOTIDE SEQUENCE [LARGE SCALE GENOMIC DNA]</scope>
    <source>
        <strain evidence="13">cv. Chinese Spring</strain>
    </source>
</reference>
<evidence type="ECO:0000313" key="14">
    <source>
        <dbReference type="Proteomes" id="UP000019116"/>
    </source>
</evidence>
<dbReference type="OMA" id="CKYCHTE"/>
<dbReference type="Gramene" id="TraesCS2B02G488600.1">
    <property type="protein sequence ID" value="TraesCS2B02G488600.1"/>
    <property type="gene ID" value="TraesCS2B02G488600"/>
</dbReference>
<dbReference type="SMR" id="A0A3B6CD46"/>
<reference evidence="13" key="2">
    <citation type="submission" date="2018-10" db="UniProtKB">
        <authorList>
            <consortium name="EnsemblPlants"/>
        </authorList>
    </citation>
    <scope>IDENTIFICATION</scope>
</reference>
<dbReference type="GO" id="GO:0006952">
    <property type="term" value="P:defense response"/>
    <property type="evidence" value="ECO:0007669"/>
    <property type="project" value="UniProtKB-KW"/>
</dbReference>
<evidence type="ECO:0000256" key="10">
    <source>
        <dbReference type="SAM" id="MobiDB-lite"/>
    </source>
</evidence>
<evidence type="ECO:0000259" key="12">
    <source>
        <dbReference type="PROSITE" id="PS50808"/>
    </source>
</evidence>
<evidence type="ECO:0000256" key="5">
    <source>
        <dbReference type="ARBA" id="ARBA00022741"/>
    </source>
</evidence>
<feature type="domain" description="BED-type" evidence="12">
    <location>
        <begin position="129"/>
        <end position="187"/>
    </location>
</feature>
<evidence type="ECO:0000256" key="2">
    <source>
        <dbReference type="ARBA" id="ARBA00022614"/>
    </source>
</evidence>
<dbReference type="SUPFAM" id="SSF57667">
    <property type="entry name" value="beta-beta-alpha zinc fingers"/>
    <property type="match status" value="2"/>
</dbReference>
<dbReference type="STRING" id="4565.A0A3B6CD46"/>
<feature type="region of interest" description="Disordered" evidence="10">
    <location>
        <begin position="102"/>
        <end position="131"/>
    </location>
</feature>